<dbReference type="Proteomes" id="UP000265703">
    <property type="component" value="Unassembled WGS sequence"/>
</dbReference>
<evidence type="ECO:0000256" key="1">
    <source>
        <dbReference type="SAM" id="MobiDB-lite"/>
    </source>
</evidence>
<gene>
    <name evidence="2" type="ORF">C1645_822133</name>
</gene>
<evidence type="ECO:0000313" key="2">
    <source>
        <dbReference type="EMBL" id="RIA91346.1"/>
    </source>
</evidence>
<organism evidence="2 3">
    <name type="scientific">Glomus cerebriforme</name>
    <dbReference type="NCBI Taxonomy" id="658196"/>
    <lineage>
        <taxon>Eukaryota</taxon>
        <taxon>Fungi</taxon>
        <taxon>Fungi incertae sedis</taxon>
        <taxon>Mucoromycota</taxon>
        <taxon>Glomeromycotina</taxon>
        <taxon>Glomeromycetes</taxon>
        <taxon>Glomerales</taxon>
        <taxon>Glomeraceae</taxon>
        <taxon>Glomus</taxon>
    </lineage>
</organism>
<comment type="caution">
    <text evidence="2">The sequence shown here is derived from an EMBL/GenBank/DDBJ whole genome shotgun (WGS) entry which is preliminary data.</text>
</comment>
<evidence type="ECO:0000313" key="3">
    <source>
        <dbReference type="Proteomes" id="UP000265703"/>
    </source>
</evidence>
<name>A0A397T369_9GLOM</name>
<protein>
    <submittedName>
        <fullName evidence="2">Uncharacterized protein</fullName>
    </submittedName>
</protein>
<accession>A0A397T369</accession>
<proteinExistence type="predicted"/>
<reference evidence="2 3" key="1">
    <citation type="submission" date="2018-06" db="EMBL/GenBank/DDBJ databases">
        <title>Comparative genomics reveals the genomic features of Rhizophagus irregularis, R. cerebriforme, R. diaphanum and Gigaspora rosea, and their symbiotic lifestyle signature.</title>
        <authorList>
            <person name="Morin E."/>
            <person name="San Clemente H."/>
            <person name="Chen E.C.H."/>
            <person name="De La Providencia I."/>
            <person name="Hainaut M."/>
            <person name="Kuo A."/>
            <person name="Kohler A."/>
            <person name="Murat C."/>
            <person name="Tang N."/>
            <person name="Roy S."/>
            <person name="Loubradou J."/>
            <person name="Henrissat B."/>
            <person name="Grigoriev I.V."/>
            <person name="Corradi N."/>
            <person name="Roux C."/>
            <person name="Martin F.M."/>
        </authorList>
    </citation>
    <scope>NUCLEOTIDE SEQUENCE [LARGE SCALE GENOMIC DNA]</scope>
    <source>
        <strain evidence="2 3">DAOM 227022</strain>
    </source>
</reference>
<dbReference type="AlphaFoldDB" id="A0A397T369"/>
<dbReference type="EMBL" id="QKYT01000154">
    <property type="protein sequence ID" value="RIA91346.1"/>
    <property type="molecule type" value="Genomic_DNA"/>
</dbReference>
<feature type="region of interest" description="Disordered" evidence="1">
    <location>
        <begin position="12"/>
        <end position="51"/>
    </location>
</feature>
<keyword evidence="3" id="KW-1185">Reference proteome</keyword>
<sequence length="94" mass="10918">MSIKGMVVQMYKLAREDEDTTSEDEDKVEDRKSCDSDEDGGEDDKISSGEDDYNQVEFLKTKIINLQDELLCTQKEITTYQKLTIYLNIDDHKE</sequence>
<feature type="compositionally biased region" description="Acidic residues" evidence="1">
    <location>
        <begin position="16"/>
        <end position="27"/>
    </location>
</feature>